<comment type="caution">
    <text evidence="2">The sequence shown here is derived from an EMBL/GenBank/DDBJ whole genome shotgun (WGS) entry which is preliminary data.</text>
</comment>
<evidence type="ECO:0000313" key="2">
    <source>
        <dbReference type="EMBL" id="KAJ7671085.1"/>
    </source>
</evidence>
<evidence type="ECO:0000313" key="3">
    <source>
        <dbReference type="Proteomes" id="UP001221757"/>
    </source>
</evidence>
<dbReference type="AlphaFoldDB" id="A0AAD7GAE5"/>
<accession>A0AAD7GAE5</accession>
<sequence length="573" mass="63675">MKHCAGAECLKERLKRAWTGWFTPSEPNINVPIYELDALPAQAVPSYDHTGTLVAFFVQAKALKSGDSRVKQENARVRDSKASLVQRTQKIPQRSHPYGTQTAPILRPPAATAASKGRSKITRKRAKSESPSVAEEPVDIEWDGWPDGDFKALFPISFVEQHDNLRVHWASQSLGGRGGSTQADTWQGGKLTRRKCQGVIECEGDECTIVTRPQTRRAGLERQLAQPCLCGANLVHYSCDVLSTLHTFKDGIYYQNGGVHHHSRPTVRLHLAKTEREEFAQIVQDHPRTGALPLLVGRPGANGPGASVADISPVLVNADRIKYERRKSANPGFVRTSQLNKVAVIVVQTAFMASRLIKSICVEEDAVNGIVSDAAHGFWRERNSILIVSSTYEPVHLKCWVPTLISYSNGGTADHYRIHFCELFLSIAEESDARNIELTDELFANVLDFSTAERNGFILAFVDFWTLRAPTQRDVQELLETAPKLLKGCAQHFRNQITRVKKIRGVVDPSQRDVFHMPTNLSKPFRKLKPGFVGGCFPLTPSIPDTTNAEEAMHWKLYAALGKLLALLEGLKH</sequence>
<feature type="region of interest" description="Disordered" evidence="1">
    <location>
        <begin position="78"/>
        <end position="140"/>
    </location>
</feature>
<proteinExistence type="predicted"/>
<organism evidence="2 3">
    <name type="scientific">Mycena rosella</name>
    <name type="common">Pink bonnet</name>
    <name type="synonym">Agaricus rosellus</name>
    <dbReference type="NCBI Taxonomy" id="1033263"/>
    <lineage>
        <taxon>Eukaryota</taxon>
        <taxon>Fungi</taxon>
        <taxon>Dikarya</taxon>
        <taxon>Basidiomycota</taxon>
        <taxon>Agaricomycotina</taxon>
        <taxon>Agaricomycetes</taxon>
        <taxon>Agaricomycetidae</taxon>
        <taxon>Agaricales</taxon>
        <taxon>Marasmiineae</taxon>
        <taxon>Mycenaceae</taxon>
        <taxon>Mycena</taxon>
    </lineage>
</organism>
<keyword evidence="3" id="KW-1185">Reference proteome</keyword>
<protein>
    <submittedName>
        <fullName evidence="2">Uncharacterized protein</fullName>
    </submittedName>
</protein>
<dbReference type="EMBL" id="JARKIE010000176">
    <property type="protein sequence ID" value="KAJ7671085.1"/>
    <property type="molecule type" value="Genomic_DNA"/>
</dbReference>
<dbReference type="Proteomes" id="UP001221757">
    <property type="component" value="Unassembled WGS sequence"/>
</dbReference>
<feature type="compositionally biased region" description="Basic residues" evidence="1">
    <location>
        <begin position="117"/>
        <end position="126"/>
    </location>
</feature>
<name>A0AAD7GAE5_MYCRO</name>
<gene>
    <name evidence="2" type="ORF">B0H17DRAFT_1209140</name>
</gene>
<feature type="compositionally biased region" description="Polar residues" evidence="1">
    <location>
        <begin position="83"/>
        <end position="103"/>
    </location>
</feature>
<reference evidence="2" key="1">
    <citation type="submission" date="2023-03" db="EMBL/GenBank/DDBJ databases">
        <title>Massive genome expansion in bonnet fungi (Mycena s.s.) driven by repeated elements and novel gene families across ecological guilds.</title>
        <authorList>
            <consortium name="Lawrence Berkeley National Laboratory"/>
            <person name="Harder C.B."/>
            <person name="Miyauchi S."/>
            <person name="Viragh M."/>
            <person name="Kuo A."/>
            <person name="Thoen E."/>
            <person name="Andreopoulos B."/>
            <person name="Lu D."/>
            <person name="Skrede I."/>
            <person name="Drula E."/>
            <person name="Henrissat B."/>
            <person name="Morin E."/>
            <person name="Kohler A."/>
            <person name="Barry K."/>
            <person name="LaButti K."/>
            <person name="Morin E."/>
            <person name="Salamov A."/>
            <person name="Lipzen A."/>
            <person name="Mereny Z."/>
            <person name="Hegedus B."/>
            <person name="Baldrian P."/>
            <person name="Stursova M."/>
            <person name="Weitz H."/>
            <person name="Taylor A."/>
            <person name="Grigoriev I.V."/>
            <person name="Nagy L.G."/>
            <person name="Martin F."/>
            <person name="Kauserud H."/>
        </authorList>
    </citation>
    <scope>NUCLEOTIDE SEQUENCE</scope>
    <source>
        <strain evidence="2">CBHHK067</strain>
    </source>
</reference>
<evidence type="ECO:0000256" key="1">
    <source>
        <dbReference type="SAM" id="MobiDB-lite"/>
    </source>
</evidence>